<dbReference type="AlphaFoldDB" id="A0A1I0VM79"/>
<dbReference type="STRING" id="748909.SAMN05192575_101316"/>
<reference evidence="4" key="1">
    <citation type="submission" date="2016-10" db="EMBL/GenBank/DDBJ databases">
        <authorList>
            <person name="de Groot N.N."/>
        </authorList>
    </citation>
    <scope>NUCLEOTIDE SEQUENCE [LARGE SCALE GENOMIC DNA]</scope>
    <source>
        <strain evidence="4">CGMCC 1.10697</strain>
    </source>
</reference>
<accession>A0A1I0VM79</accession>
<feature type="chain" id="PRO_5011571786" evidence="2">
    <location>
        <begin position="32"/>
        <end position="97"/>
    </location>
</feature>
<feature type="compositionally biased region" description="Acidic residues" evidence="1">
    <location>
        <begin position="88"/>
        <end position="97"/>
    </location>
</feature>
<dbReference type="OrthoDB" id="9429744at2"/>
<reference evidence="3 6" key="2">
    <citation type="submission" date="2017-12" db="EMBL/GenBank/DDBJ databases">
        <title>Pharmacopeia of the Arctic Ocean.</title>
        <authorList>
            <person name="Collins E."/>
            <person name="Ducluzeau A.-L."/>
        </authorList>
    </citation>
    <scope>NUCLEOTIDE SEQUENCE [LARGE SCALE GENOMIC DNA]</scope>
    <source>
        <strain evidence="3 6">DSM 23325</strain>
    </source>
</reference>
<dbReference type="Proteomes" id="UP000233565">
    <property type="component" value="Unassembled WGS sequence"/>
</dbReference>
<feature type="signal peptide" evidence="2">
    <location>
        <begin position="1"/>
        <end position="31"/>
    </location>
</feature>
<evidence type="ECO:0000256" key="1">
    <source>
        <dbReference type="SAM" id="MobiDB-lite"/>
    </source>
</evidence>
<protein>
    <submittedName>
        <fullName evidence="4">Uncharacterized protein</fullName>
    </submittedName>
</protein>
<dbReference type="EMBL" id="FOKC01000001">
    <property type="protein sequence ID" value="SFA77432.1"/>
    <property type="molecule type" value="Genomic_DNA"/>
</dbReference>
<evidence type="ECO:0000313" key="5">
    <source>
        <dbReference type="Proteomes" id="UP000199113"/>
    </source>
</evidence>
<sequence length="97" mass="10091">MNITTSSFRRIAAIAGATTITCITAITTTYAAPPAPAIIEPAPATERPCFIAQPRWNTAEGPAPTCPTPAWQSADPAGGSTRNRIDFGDEYAAEPGD</sequence>
<evidence type="ECO:0000313" key="4">
    <source>
        <dbReference type="EMBL" id="SFA77432.1"/>
    </source>
</evidence>
<proteinExistence type="predicted"/>
<dbReference type="Proteomes" id="UP000199113">
    <property type="component" value="Unassembled WGS sequence"/>
</dbReference>
<name>A0A1I0VM79_9ACTN</name>
<keyword evidence="6" id="KW-1185">Reference proteome</keyword>
<dbReference type="RefSeq" id="WP_091193403.1">
    <property type="nucleotide sequence ID" value="NZ_FOKC01000001.1"/>
</dbReference>
<evidence type="ECO:0000313" key="3">
    <source>
        <dbReference type="EMBL" id="PKH37353.1"/>
    </source>
</evidence>
<keyword evidence="2" id="KW-0732">Signal</keyword>
<organism evidence="4 5">
    <name type="scientific">Nocardioides alpinus</name>
    <dbReference type="NCBI Taxonomy" id="748909"/>
    <lineage>
        <taxon>Bacteria</taxon>
        <taxon>Bacillati</taxon>
        <taxon>Actinomycetota</taxon>
        <taxon>Actinomycetes</taxon>
        <taxon>Propionibacteriales</taxon>
        <taxon>Nocardioidaceae</taxon>
        <taxon>Nocardioides</taxon>
    </lineage>
</organism>
<evidence type="ECO:0000256" key="2">
    <source>
        <dbReference type="SAM" id="SignalP"/>
    </source>
</evidence>
<gene>
    <name evidence="3" type="ORF">CXG46_17985</name>
    <name evidence="4" type="ORF">SAMN05192575_101316</name>
</gene>
<feature type="region of interest" description="Disordered" evidence="1">
    <location>
        <begin position="56"/>
        <end position="97"/>
    </location>
</feature>
<dbReference type="EMBL" id="PJBV01000035">
    <property type="protein sequence ID" value="PKH37353.1"/>
    <property type="molecule type" value="Genomic_DNA"/>
</dbReference>
<evidence type="ECO:0000313" key="6">
    <source>
        <dbReference type="Proteomes" id="UP000233565"/>
    </source>
</evidence>